<dbReference type="Gene3D" id="3.20.20.80">
    <property type="entry name" value="Glycosidases"/>
    <property type="match status" value="1"/>
</dbReference>
<evidence type="ECO:0000259" key="4">
    <source>
        <dbReference type="Pfam" id="PF00703"/>
    </source>
</evidence>
<evidence type="ECO:0000259" key="5">
    <source>
        <dbReference type="Pfam" id="PF02837"/>
    </source>
</evidence>
<evidence type="ECO:0000259" key="7">
    <source>
        <dbReference type="Pfam" id="PF18565"/>
    </source>
</evidence>
<dbReference type="GO" id="GO:0004553">
    <property type="term" value="F:hydrolase activity, hydrolyzing O-glycosyl compounds"/>
    <property type="evidence" value="ECO:0007669"/>
    <property type="project" value="InterPro"/>
</dbReference>
<dbReference type="InterPro" id="IPR032311">
    <property type="entry name" value="DUF4982"/>
</dbReference>
<keyword evidence="9" id="KW-1185">Reference proteome</keyword>
<dbReference type="InterPro" id="IPR040605">
    <property type="entry name" value="Glyco_hydro2_dom5"/>
</dbReference>
<dbReference type="InterPro" id="IPR017853">
    <property type="entry name" value="GH"/>
</dbReference>
<keyword evidence="2" id="KW-0378">Hydrolase</keyword>
<comment type="similarity">
    <text evidence="1">Belongs to the glycosyl hydrolase 2 family.</text>
</comment>
<dbReference type="AlphaFoldDB" id="A0A170Z520"/>
<dbReference type="PANTHER" id="PTHR42732:SF1">
    <property type="entry name" value="BETA-MANNOSIDASE"/>
    <property type="match status" value="1"/>
</dbReference>
<dbReference type="SUPFAM" id="SSF49303">
    <property type="entry name" value="beta-Galactosidase/glucuronidase domain"/>
    <property type="match status" value="1"/>
</dbReference>
<gene>
    <name evidence="8" type="ORF">PJIAN_1927</name>
</gene>
<sequence length="1007" mass="113035">MKGLFFYNQYVPMYQKIKIFVLAVFIIAGAYATAINVRHVYNFNPSWKVFVGENSAASEKGFDDSNWKSVSLPYAWNEDAAFKVAIHDLPTGIAWYRKHFKLPPSSKNKKVFLEFEGVRQAAQIWINGTKTGIYEDGISAFGIDITPYVISGSDNVIAVRTDNSWGYKEAATGSTFQWNDKNFYANYGGIGKNVKLHVCDKIYQTLPLYSSLHTTGVYLYANQFDIPKRRATLNVASEIKNETARPESVRLKVTVADRSGKTIKSFSGQPIVVQPGKLVVANAAAPLDSLHFWSWGYGYLYTINTILVIDNKEQDLVSTNFGFRKTHFGNGMVELNDRTIQLKGYAQRSTNEWPAVGTDIPAWVSDFSNGMMVESNANLVRWMHVTPWKQDVESCDRVGLIQAMPAGDSEKDVDGRRWEHRLEVMRNAIIYNRNNPSILFYESGNKGISEEHMLQMKAIRDLYDPHGGRVIGSREMLDSKSSEYGGEMLYINKSARQPVWAMEYCRDEALRKYWDEQSYPYHKEGAGPLYKGANASDYNHNQDQFAIEDIRRWDDYYIARPGTGKRVSSGGVNIVFADSNTHFRGEENYRRSGEVDAMRIPKDAFYAHQAMWDGWVDLEKFHTYIIGHWNYADTIVKDISVVSAAPQIELFLNGRSLGVQTAKDAQYDFLHIFPKIKFEKGTLLAISKDAAGKEQSRYSVQTAGAPRQITLKPILNPKGWRADGSDLALIEVEVKDKNGIRCPLANDTIRFSVTGPAEWRGGIAQGKDNFILSQSIPVECGINRVFLRSLPQSGKVQIVASSNNLLPAEITLTTQHVAVNEGLSELAPLPDGALRRGETPTGKSYSTKRIALEVESAAAGANQEMAENSYDDNEMTEWRNDGKISTGWITYTLKRDAVVSEVVMKLTGWRSRSYPLTVSIDGKEVWKGSTPRSLGYVTLPIAPTKGKTITIRLTGDSKEKDAFENMIEVTGTKQLDLYNDPNAANSKGQLRIVEIEFYKTPKSNTTD</sequence>
<evidence type="ECO:0000256" key="2">
    <source>
        <dbReference type="ARBA" id="ARBA00022801"/>
    </source>
</evidence>
<dbReference type="InterPro" id="IPR006102">
    <property type="entry name" value="Ig-like_GH2"/>
</dbReference>
<protein>
    <recommendedName>
        <fullName evidence="10">Beta-galactosidase</fullName>
    </recommendedName>
</protein>
<dbReference type="PANTHER" id="PTHR42732">
    <property type="entry name" value="BETA-GALACTOSIDASE"/>
    <property type="match status" value="1"/>
</dbReference>
<evidence type="ECO:0000259" key="6">
    <source>
        <dbReference type="Pfam" id="PF16355"/>
    </source>
</evidence>
<dbReference type="Pfam" id="PF18565">
    <property type="entry name" value="Glyco_hydro2_C5"/>
    <property type="match status" value="1"/>
</dbReference>
<dbReference type="InterPro" id="IPR008979">
    <property type="entry name" value="Galactose-bd-like_sf"/>
</dbReference>
<dbReference type="SUPFAM" id="SSF49785">
    <property type="entry name" value="Galactose-binding domain-like"/>
    <property type="match status" value="1"/>
</dbReference>
<dbReference type="InterPro" id="IPR006104">
    <property type="entry name" value="Glyco_hydro_2_N"/>
</dbReference>
<dbReference type="Pfam" id="PF02837">
    <property type="entry name" value="Glyco_hydro_2_N"/>
    <property type="match status" value="1"/>
</dbReference>
<evidence type="ECO:0000256" key="1">
    <source>
        <dbReference type="ARBA" id="ARBA00007401"/>
    </source>
</evidence>
<evidence type="ECO:0000256" key="3">
    <source>
        <dbReference type="ARBA" id="ARBA00023295"/>
    </source>
</evidence>
<reference evidence="9" key="1">
    <citation type="submission" date="2016-04" db="EMBL/GenBank/DDBJ databases">
        <title>Draft genome sequence of Paludibacter jiangxiensis strain NM7.</title>
        <authorList>
            <person name="Qiu Y."/>
            <person name="Matsuura N."/>
            <person name="Ohashi A."/>
            <person name="Tourlousse M.D."/>
            <person name="Sekiguchi Y."/>
        </authorList>
    </citation>
    <scope>NUCLEOTIDE SEQUENCE [LARGE SCALE GENOMIC DNA]</scope>
    <source>
        <strain evidence="9">NM7</strain>
    </source>
</reference>
<reference evidence="9" key="2">
    <citation type="journal article" date="2017" name="Genome Announc.">
        <title>Draft genome sequence of Paludibacter jiangxiensis NM7(T), a propionate-producing fermentative bacterium.</title>
        <authorList>
            <person name="Qiu Y.-L."/>
            <person name="Tourlousse D.M."/>
            <person name="Matsuura N."/>
            <person name="Ohashi A."/>
            <person name="Sekiguchi Y."/>
        </authorList>
    </citation>
    <scope>NUCLEOTIDE SEQUENCE [LARGE SCALE GENOMIC DNA]</scope>
    <source>
        <strain evidence="9">NM7</strain>
    </source>
</reference>
<keyword evidence="3" id="KW-0326">Glycosidase</keyword>
<dbReference type="InterPro" id="IPR013783">
    <property type="entry name" value="Ig-like_fold"/>
</dbReference>
<dbReference type="Pfam" id="PF16355">
    <property type="entry name" value="DUF4982"/>
    <property type="match status" value="1"/>
</dbReference>
<dbReference type="STRING" id="681398.PJIAN_1927"/>
<dbReference type="SUPFAM" id="SSF51445">
    <property type="entry name" value="(Trans)glycosidases"/>
    <property type="match status" value="1"/>
</dbReference>
<dbReference type="Proteomes" id="UP000076586">
    <property type="component" value="Unassembled WGS sequence"/>
</dbReference>
<feature type="domain" description="Glycosyl hydrolases family 2 sugar binding" evidence="5">
    <location>
        <begin position="83"/>
        <end position="196"/>
    </location>
</feature>
<dbReference type="Gene3D" id="2.60.120.260">
    <property type="entry name" value="Galactose-binding domain-like"/>
    <property type="match status" value="2"/>
</dbReference>
<dbReference type="Gene3D" id="2.60.40.10">
    <property type="entry name" value="Immunoglobulins"/>
    <property type="match status" value="3"/>
</dbReference>
<name>A0A170Z520_9BACT</name>
<feature type="domain" description="DUF4982" evidence="6">
    <location>
        <begin position="637"/>
        <end position="694"/>
    </location>
</feature>
<dbReference type="InterPro" id="IPR051913">
    <property type="entry name" value="GH2_Domain-Containing"/>
</dbReference>
<accession>A0A170Z520</accession>
<evidence type="ECO:0008006" key="10">
    <source>
        <dbReference type="Google" id="ProtNLM"/>
    </source>
</evidence>
<feature type="domain" description="Glycoside hydrolase family 2" evidence="7">
    <location>
        <begin position="718"/>
        <end position="811"/>
    </location>
</feature>
<evidence type="ECO:0000313" key="8">
    <source>
        <dbReference type="EMBL" id="GAT62334.1"/>
    </source>
</evidence>
<comment type="caution">
    <text evidence="8">The sequence shown here is derived from an EMBL/GenBank/DDBJ whole genome shotgun (WGS) entry which is preliminary data.</text>
</comment>
<dbReference type="EMBL" id="BDCR01000001">
    <property type="protein sequence ID" value="GAT62334.1"/>
    <property type="molecule type" value="Genomic_DNA"/>
</dbReference>
<dbReference type="InterPro" id="IPR036156">
    <property type="entry name" value="Beta-gal/glucu_dom_sf"/>
</dbReference>
<dbReference type="Pfam" id="PF00703">
    <property type="entry name" value="Glyco_hydro_2"/>
    <property type="match status" value="1"/>
</dbReference>
<organism evidence="8 9">
    <name type="scientific">Paludibacter jiangxiensis</name>
    <dbReference type="NCBI Taxonomy" id="681398"/>
    <lineage>
        <taxon>Bacteria</taxon>
        <taxon>Pseudomonadati</taxon>
        <taxon>Bacteroidota</taxon>
        <taxon>Bacteroidia</taxon>
        <taxon>Bacteroidales</taxon>
        <taxon>Paludibacteraceae</taxon>
        <taxon>Paludibacter</taxon>
    </lineage>
</organism>
<dbReference type="GO" id="GO:0005975">
    <property type="term" value="P:carbohydrate metabolic process"/>
    <property type="evidence" value="ECO:0007669"/>
    <property type="project" value="InterPro"/>
</dbReference>
<feature type="domain" description="Glycoside hydrolase family 2 immunoglobulin-like beta-sandwich" evidence="4">
    <location>
        <begin position="229"/>
        <end position="324"/>
    </location>
</feature>
<evidence type="ECO:0000313" key="9">
    <source>
        <dbReference type="Proteomes" id="UP000076586"/>
    </source>
</evidence>
<proteinExistence type="inferred from homology"/>